<feature type="region of interest" description="Disordered" evidence="1">
    <location>
        <begin position="20"/>
        <end position="39"/>
    </location>
</feature>
<feature type="region of interest" description="Disordered" evidence="1">
    <location>
        <begin position="48"/>
        <end position="83"/>
    </location>
</feature>
<proteinExistence type="predicted"/>
<evidence type="ECO:0000256" key="1">
    <source>
        <dbReference type="SAM" id="MobiDB-lite"/>
    </source>
</evidence>
<sequence>MRCVYVPQQMRHLTANINNWDQSKRPPAKNSVGAGTPCVRRPRGPECNCSGLGSQRRHKESSRARDVAAPLPPLSREREGETRDRVLDLRGERETRRRERLRFSFEIL</sequence>
<keyword evidence="3" id="KW-1185">Reference proteome</keyword>
<dbReference type="EMBL" id="KQ459593">
    <property type="protein sequence ID" value="KPI96703.1"/>
    <property type="molecule type" value="Genomic_DNA"/>
</dbReference>
<dbReference type="AlphaFoldDB" id="A0A194PUP4"/>
<gene>
    <name evidence="2" type="ORF">RR46_12733</name>
</gene>
<name>A0A194PUP4_PAPXU</name>
<organism evidence="2 3">
    <name type="scientific">Papilio xuthus</name>
    <name type="common">Asian swallowtail butterfly</name>
    <dbReference type="NCBI Taxonomy" id="66420"/>
    <lineage>
        <taxon>Eukaryota</taxon>
        <taxon>Metazoa</taxon>
        <taxon>Ecdysozoa</taxon>
        <taxon>Arthropoda</taxon>
        <taxon>Hexapoda</taxon>
        <taxon>Insecta</taxon>
        <taxon>Pterygota</taxon>
        <taxon>Neoptera</taxon>
        <taxon>Endopterygota</taxon>
        <taxon>Lepidoptera</taxon>
        <taxon>Glossata</taxon>
        <taxon>Ditrysia</taxon>
        <taxon>Papilionoidea</taxon>
        <taxon>Papilionidae</taxon>
        <taxon>Papilioninae</taxon>
        <taxon>Papilio</taxon>
    </lineage>
</organism>
<reference evidence="2 3" key="1">
    <citation type="journal article" date="2015" name="Nat. Commun.">
        <title>Outbred genome sequencing and CRISPR/Cas9 gene editing in butterflies.</title>
        <authorList>
            <person name="Li X."/>
            <person name="Fan D."/>
            <person name="Zhang W."/>
            <person name="Liu G."/>
            <person name="Zhang L."/>
            <person name="Zhao L."/>
            <person name="Fang X."/>
            <person name="Chen L."/>
            <person name="Dong Y."/>
            <person name="Chen Y."/>
            <person name="Ding Y."/>
            <person name="Zhao R."/>
            <person name="Feng M."/>
            <person name="Zhu Y."/>
            <person name="Feng Y."/>
            <person name="Jiang X."/>
            <person name="Zhu D."/>
            <person name="Xiang H."/>
            <person name="Feng X."/>
            <person name="Li S."/>
            <person name="Wang J."/>
            <person name="Zhang G."/>
            <person name="Kronforst M.R."/>
            <person name="Wang W."/>
        </authorList>
    </citation>
    <scope>NUCLEOTIDE SEQUENCE [LARGE SCALE GENOMIC DNA]</scope>
    <source>
        <strain evidence="2">Ya'a_city_454_Px</strain>
        <tissue evidence="2">Whole body</tissue>
    </source>
</reference>
<protein>
    <submittedName>
        <fullName evidence="2">Uncharacterized protein</fullName>
    </submittedName>
</protein>
<dbReference type="Proteomes" id="UP000053268">
    <property type="component" value="Unassembled WGS sequence"/>
</dbReference>
<evidence type="ECO:0000313" key="2">
    <source>
        <dbReference type="EMBL" id="KPI96703.1"/>
    </source>
</evidence>
<evidence type="ECO:0000313" key="3">
    <source>
        <dbReference type="Proteomes" id="UP000053268"/>
    </source>
</evidence>
<accession>A0A194PUP4</accession>